<dbReference type="PROSITE" id="PS00093">
    <property type="entry name" value="N4_MTASE"/>
    <property type="match status" value="1"/>
</dbReference>
<protein>
    <recommendedName>
        <fullName evidence="2">site-specific DNA-methyltransferase (cytosine-N(4)-specific)</fullName>
        <ecNumber evidence="2">2.1.1.113</ecNumber>
    </recommendedName>
</protein>
<dbReference type="GO" id="GO:0032259">
    <property type="term" value="P:methylation"/>
    <property type="evidence" value="ECO:0007669"/>
    <property type="project" value="UniProtKB-KW"/>
</dbReference>
<reference evidence="10" key="1">
    <citation type="submission" date="2014-09" db="EMBL/GenBank/DDBJ databases">
        <authorList>
            <person name="Probst J Alexander"/>
        </authorList>
    </citation>
    <scope>NUCLEOTIDE SEQUENCE</scope>
</reference>
<evidence type="ECO:0000256" key="3">
    <source>
        <dbReference type="ARBA" id="ARBA00022603"/>
    </source>
</evidence>
<dbReference type="InterPro" id="IPR002941">
    <property type="entry name" value="DNA_methylase_N4/N6"/>
</dbReference>
<comment type="catalytic activity">
    <reaction evidence="8">
        <text>a 2'-deoxycytidine in DNA + S-adenosyl-L-methionine = an N(4)-methyl-2'-deoxycytidine in DNA + S-adenosyl-L-homocysteine + H(+)</text>
        <dbReference type="Rhea" id="RHEA:16857"/>
        <dbReference type="Rhea" id="RHEA-COMP:11369"/>
        <dbReference type="Rhea" id="RHEA-COMP:13674"/>
        <dbReference type="ChEBI" id="CHEBI:15378"/>
        <dbReference type="ChEBI" id="CHEBI:57856"/>
        <dbReference type="ChEBI" id="CHEBI:59789"/>
        <dbReference type="ChEBI" id="CHEBI:85452"/>
        <dbReference type="ChEBI" id="CHEBI:137933"/>
        <dbReference type="EC" id="2.1.1.113"/>
    </reaction>
</comment>
<dbReference type="InterPro" id="IPR017985">
    <property type="entry name" value="MeTrfase_CN4_CS"/>
</dbReference>
<evidence type="ECO:0000256" key="7">
    <source>
        <dbReference type="ARBA" id="ARBA00023125"/>
    </source>
</evidence>
<evidence type="ECO:0000256" key="6">
    <source>
        <dbReference type="ARBA" id="ARBA00022747"/>
    </source>
</evidence>
<keyword evidence="4 10" id="KW-0808">Transferase</keyword>
<proteinExistence type="inferred from homology"/>
<dbReference type="PRINTS" id="PR00508">
    <property type="entry name" value="S21N4MTFRASE"/>
</dbReference>
<dbReference type="InterPro" id="IPR029063">
    <property type="entry name" value="SAM-dependent_MTases_sf"/>
</dbReference>
<sequence>MANIKEVIIKLFCKIVICDSRNMVHIEDNSVNLIVTSPPYFNAKNYSEDTLGKDLGNIDDYATWKKEIKKVWKECFRVLQPGRKMFINIMNLPLSNEKNEGNGFKTLNIVGHTIDLCEDIGFKFKREIIWHKTNGVKANFGTYPYPGGILINCMHEQILEFEKPAPKGYDKYGHLTKEIKEASKLTKDFWLSLKNSSVWVMKPYKSGTREHLAPFPIELPEKLIKAYSYIGETVLDPFAGMGTTAKAALTNNRSVILYEINNKFLNLIENNLPSPFFTKYEKEIIQDEGALK</sequence>
<dbReference type="GO" id="GO:0003677">
    <property type="term" value="F:DNA binding"/>
    <property type="evidence" value="ECO:0007669"/>
    <property type="project" value="UniProtKB-KW"/>
</dbReference>
<evidence type="ECO:0000256" key="8">
    <source>
        <dbReference type="ARBA" id="ARBA00049120"/>
    </source>
</evidence>
<dbReference type="SUPFAM" id="SSF53335">
    <property type="entry name" value="S-adenosyl-L-methionine-dependent methyltransferases"/>
    <property type="match status" value="1"/>
</dbReference>
<dbReference type="EC" id="2.1.1.113" evidence="2"/>
<evidence type="ECO:0000256" key="1">
    <source>
        <dbReference type="ARBA" id="ARBA00010203"/>
    </source>
</evidence>
<dbReference type="GO" id="GO:0015667">
    <property type="term" value="F:site-specific DNA-methyltransferase (cytosine-N4-specific) activity"/>
    <property type="evidence" value="ECO:0007669"/>
    <property type="project" value="UniProtKB-EC"/>
</dbReference>
<dbReference type="AlphaFoldDB" id="A0A098E9W5"/>
<evidence type="ECO:0000256" key="5">
    <source>
        <dbReference type="ARBA" id="ARBA00022691"/>
    </source>
</evidence>
<keyword evidence="5" id="KW-0949">S-adenosyl-L-methionine</keyword>
<keyword evidence="3 10" id="KW-0489">Methyltransferase</keyword>
<feature type="domain" description="DNA methylase N-4/N-6" evidence="9">
    <location>
        <begin position="31"/>
        <end position="269"/>
    </location>
</feature>
<evidence type="ECO:0000313" key="10">
    <source>
        <dbReference type="EMBL" id="CEG12316.1"/>
    </source>
</evidence>
<keyword evidence="7" id="KW-0238">DNA-binding</keyword>
<comment type="similarity">
    <text evidence="1">Belongs to the N(4)/N(6)-methyltransferase family. N(4) subfamily.</text>
</comment>
<evidence type="ECO:0000256" key="2">
    <source>
        <dbReference type="ARBA" id="ARBA00012185"/>
    </source>
</evidence>
<dbReference type="InterPro" id="IPR001091">
    <property type="entry name" value="RM_Methyltransferase"/>
</dbReference>
<keyword evidence="6" id="KW-0680">Restriction system</keyword>
<dbReference type="GO" id="GO:0008170">
    <property type="term" value="F:N-methyltransferase activity"/>
    <property type="evidence" value="ECO:0007669"/>
    <property type="project" value="InterPro"/>
</dbReference>
<name>A0A098E9W5_9ZZZZ</name>
<dbReference type="GO" id="GO:0009307">
    <property type="term" value="P:DNA restriction-modification system"/>
    <property type="evidence" value="ECO:0007669"/>
    <property type="project" value="UniProtKB-KW"/>
</dbReference>
<gene>
    <name evidence="10" type="ORF">MSIBF_A2130008</name>
</gene>
<evidence type="ECO:0000259" key="9">
    <source>
        <dbReference type="Pfam" id="PF01555"/>
    </source>
</evidence>
<evidence type="ECO:0000256" key="4">
    <source>
        <dbReference type="ARBA" id="ARBA00022679"/>
    </source>
</evidence>
<dbReference type="EMBL" id="CCXY01000128">
    <property type="protein sequence ID" value="CEG12316.1"/>
    <property type="molecule type" value="Genomic_DNA"/>
</dbReference>
<dbReference type="Pfam" id="PF01555">
    <property type="entry name" value="N6_N4_Mtase"/>
    <property type="match status" value="1"/>
</dbReference>
<dbReference type="Gene3D" id="3.40.50.150">
    <property type="entry name" value="Vaccinia Virus protein VP39"/>
    <property type="match status" value="1"/>
</dbReference>
<organism evidence="10">
    <name type="scientific">groundwater metagenome</name>
    <dbReference type="NCBI Taxonomy" id="717931"/>
    <lineage>
        <taxon>unclassified sequences</taxon>
        <taxon>metagenomes</taxon>
        <taxon>ecological metagenomes</taxon>
    </lineage>
</organism>
<accession>A0A098E9W5</accession>